<dbReference type="EMBL" id="FNQF01000002">
    <property type="protein sequence ID" value="SDZ87639.1"/>
    <property type="molecule type" value="Genomic_DNA"/>
</dbReference>
<keyword evidence="3" id="KW-1185">Reference proteome</keyword>
<evidence type="ECO:0000313" key="3">
    <source>
        <dbReference type="Proteomes" id="UP000198820"/>
    </source>
</evidence>
<dbReference type="GO" id="GO:0016747">
    <property type="term" value="F:acyltransferase activity, transferring groups other than amino-acyl groups"/>
    <property type="evidence" value="ECO:0007669"/>
    <property type="project" value="InterPro"/>
</dbReference>
<sequence>MKKLIFQTIQESDLAEVLGMFKTAAERISKMNVDHWQYWKNPPQEKVEWVKDGIKNQEYFFVLNEKNNKIGMLRILDEDLLYWGKQDKKSKYVHSLIVKDEFAGNNLAEKILDEVEILAHKNACKYLRLDCDSKNQKLCAFYENLGFQKVGAKELPLSIYNLYEREVTKSS</sequence>
<dbReference type="PROSITE" id="PS51186">
    <property type="entry name" value="GNAT"/>
    <property type="match status" value="1"/>
</dbReference>
<dbReference type="SUPFAM" id="SSF55729">
    <property type="entry name" value="Acyl-CoA N-acyltransferases (Nat)"/>
    <property type="match status" value="1"/>
</dbReference>
<accession>A0A1H3WKJ1</accession>
<reference evidence="2 3" key="1">
    <citation type="submission" date="2016-10" db="EMBL/GenBank/DDBJ databases">
        <authorList>
            <person name="de Groot N.N."/>
        </authorList>
    </citation>
    <scope>NUCLEOTIDE SEQUENCE [LARGE SCALE GENOMIC DNA]</scope>
    <source>
        <strain evidence="2 3">DSM 23581</strain>
    </source>
</reference>
<dbReference type="RefSeq" id="WP_093238916.1">
    <property type="nucleotide sequence ID" value="NZ_FNQF01000002.1"/>
</dbReference>
<proteinExistence type="predicted"/>
<feature type="domain" description="N-acetyltransferase" evidence="1">
    <location>
        <begin position="4"/>
        <end position="166"/>
    </location>
</feature>
<organism evidence="2 3">
    <name type="scientific">Psychroflexus halocasei</name>
    <dbReference type="NCBI Taxonomy" id="908615"/>
    <lineage>
        <taxon>Bacteria</taxon>
        <taxon>Pseudomonadati</taxon>
        <taxon>Bacteroidota</taxon>
        <taxon>Flavobacteriia</taxon>
        <taxon>Flavobacteriales</taxon>
        <taxon>Flavobacteriaceae</taxon>
        <taxon>Psychroflexus</taxon>
    </lineage>
</organism>
<dbReference type="InterPro" id="IPR016181">
    <property type="entry name" value="Acyl_CoA_acyltransferase"/>
</dbReference>
<dbReference type="AlphaFoldDB" id="A0A1H3WKJ1"/>
<gene>
    <name evidence="2" type="ORF">SAMN05421540_10243</name>
</gene>
<dbReference type="Pfam" id="PF00583">
    <property type="entry name" value="Acetyltransf_1"/>
    <property type="match status" value="1"/>
</dbReference>
<protein>
    <submittedName>
        <fullName evidence="2">Acetyltransferase (GNAT) family protein</fullName>
    </submittedName>
</protein>
<name>A0A1H3WKJ1_9FLAO</name>
<evidence type="ECO:0000313" key="2">
    <source>
        <dbReference type="EMBL" id="SDZ87639.1"/>
    </source>
</evidence>
<dbReference type="InterPro" id="IPR000182">
    <property type="entry name" value="GNAT_dom"/>
</dbReference>
<dbReference type="Gene3D" id="3.40.630.30">
    <property type="match status" value="1"/>
</dbReference>
<keyword evidence="2" id="KW-0808">Transferase</keyword>
<dbReference type="Proteomes" id="UP000198820">
    <property type="component" value="Unassembled WGS sequence"/>
</dbReference>
<evidence type="ECO:0000259" key="1">
    <source>
        <dbReference type="PROSITE" id="PS51186"/>
    </source>
</evidence>
<dbReference type="STRING" id="908615.SAMN05421540_10243"/>